<proteinExistence type="predicted"/>
<evidence type="ECO:0000313" key="1">
    <source>
        <dbReference type="EMBL" id="KUN96774.1"/>
    </source>
</evidence>
<evidence type="ECO:0000313" key="2">
    <source>
        <dbReference type="Proteomes" id="UP000053429"/>
    </source>
</evidence>
<dbReference type="AlphaFoldDB" id="A0A101TQU8"/>
<name>A0A101TQU8_9ACTN</name>
<protein>
    <submittedName>
        <fullName evidence="1">Uncharacterized protein</fullName>
    </submittedName>
</protein>
<dbReference type="STRING" id="661399.AQJ67_31835"/>
<dbReference type="RefSeq" id="WP_062722814.1">
    <property type="nucleotide sequence ID" value="NZ_KQ948935.1"/>
</dbReference>
<accession>A0A101TQU8</accession>
<keyword evidence="2" id="KW-1185">Reference proteome</keyword>
<organism evidence="1 2">
    <name type="scientific">Streptomyces caeruleatus</name>
    <dbReference type="NCBI Taxonomy" id="661399"/>
    <lineage>
        <taxon>Bacteria</taxon>
        <taxon>Bacillati</taxon>
        <taxon>Actinomycetota</taxon>
        <taxon>Actinomycetes</taxon>
        <taxon>Kitasatosporales</taxon>
        <taxon>Streptomycetaceae</taxon>
        <taxon>Streptomyces</taxon>
    </lineage>
</organism>
<reference evidence="1 2" key="1">
    <citation type="submission" date="2015-10" db="EMBL/GenBank/DDBJ databases">
        <title>Draft genome sequence of Streptomyces caeruleatus NRRL B-24802, type strain for the species Streptomyces caeruleatus.</title>
        <authorList>
            <person name="Ruckert C."/>
            <person name="Winkler A."/>
            <person name="Kalinowski J."/>
            <person name="Kampfer P."/>
            <person name="Glaeser S."/>
        </authorList>
    </citation>
    <scope>NUCLEOTIDE SEQUENCE [LARGE SCALE GENOMIC DNA]</scope>
    <source>
        <strain evidence="1 2">NRRL B-24802</strain>
    </source>
</reference>
<sequence>MITWTSPPGAFQRVGLRPNSDAAEAGLAVAHESGVPLTIGPGRRLVETIEDGAGGLVRRRQCCFTYMNIAHVGVQHRFGRARLGQLLSPVVQLEGRS</sequence>
<dbReference type="Proteomes" id="UP000053429">
    <property type="component" value="Unassembled WGS sequence"/>
</dbReference>
<comment type="caution">
    <text evidence="1">The sequence shown here is derived from an EMBL/GenBank/DDBJ whole genome shotgun (WGS) entry which is preliminary data.</text>
</comment>
<gene>
    <name evidence="1" type="ORF">AQJ67_31835</name>
</gene>
<dbReference type="EMBL" id="LMWY01000043">
    <property type="protein sequence ID" value="KUN96774.1"/>
    <property type="molecule type" value="Genomic_DNA"/>
</dbReference>